<dbReference type="CDD" id="cd24013">
    <property type="entry name" value="ASKHA_ATPase_BT3980-like"/>
    <property type="match status" value="1"/>
</dbReference>
<accession>A0ABS9KWR5</accession>
<name>A0ABS9KWR5_9BACT</name>
<dbReference type="RefSeq" id="WP_237875212.1">
    <property type="nucleotide sequence ID" value="NZ_JAKLTR010000014.1"/>
</dbReference>
<gene>
    <name evidence="1" type="ORF">LZZ85_20415</name>
</gene>
<dbReference type="Gene3D" id="3.30.420.260">
    <property type="match status" value="1"/>
</dbReference>
<evidence type="ECO:0000313" key="1">
    <source>
        <dbReference type="EMBL" id="MCG2616674.1"/>
    </source>
</evidence>
<reference evidence="1" key="1">
    <citation type="submission" date="2022-01" db="EMBL/GenBank/DDBJ databases">
        <authorList>
            <person name="Jo J.-H."/>
            <person name="Im W.-T."/>
        </authorList>
    </citation>
    <scope>NUCLEOTIDE SEQUENCE</scope>
    <source>
        <strain evidence="1">NA20</strain>
    </source>
</reference>
<protein>
    <submittedName>
        <fullName evidence="1">DUF3822 family protein</fullName>
    </submittedName>
</protein>
<dbReference type="EMBL" id="JAKLTR010000014">
    <property type="protein sequence ID" value="MCG2616674.1"/>
    <property type="molecule type" value="Genomic_DNA"/>
</dbReference>
<keyword evidence="2" id="KW-1185">Reference proteome</keyword>
<dbReference type="Gene3D" id="3.30.420.250">
    <property type="match status" value="1"/>
</dbReference>
<sequence>MKQVFHISSESIPSDGEQVLAVRTGEKHFGFAVTSPSGNELYKLAWYTDASMEEEALQEIYQSHPELGGQFSKIIVCFDHPQSVLVPQVYYNMDEAPALLKSLYGTLNRDLLMTEYVQDWQIQNVYSAPRETAEWISRHFADSERCHTYTIGLKNTGIGGAEDVLAVDIRPDNFSLIVTRSNKLLLAQTYAYATPADVLYYLLNTCRQFSFTQETVQLALSGLITQESALYRELYNYFLNIQFREPDWNIQGEQQYPAHFFTSLNDLVRCAS</sequence>
<dbReference type="InterPro" id="IPR024213">
    <property type="entry name" value="DUF3822"/>
</dbReference>
<dbReference type="Proteomes" id="UP001165367">
    <property type="component" value="Unassembled WGS sequence"/>
</dbReference>
<organism evidence="1 2">
    <name type="scientific">Terrimonas ginsenosidimutans</name>
    <dbReference type="NCBI Taxonomy" id="2908004"/>
    <lineage>
        <taxon>Bacteria</taxon>
        <taxon>Pseudomonadati</taxon>
        <taxon>Bacteroidota</taxon>
        <taxon>Chitinophagia</taxon>
        <taxon>Chitinophagales</taxon>
        <taxon>Chitinophagaceae</taxon>
        <taxon>Terrimonas</taxon>
    </lineage>
</organism>
<proteinExistence type="predicted"/>
<evidence type="ECO:0000313" key="2">
    <source>
        <dbReference type="Proteomes" id="UP001165367"/>
    </source>
</evidence>
<comment type="caution">
    <text evidence="1">The sequence shown here is derived from an EMBL/GenBank/DDBJ whole genome shotgun (WGS) entry which is preliminary data.</text>
</comment>
<dbReference type="Pfam" id="PF12864">
    <property type="entry name" value="DUF3822"/>
    <property type="match status" value="1"/>
</dbReference>